<evidence type="ECO:0000313" key="3">
    <source>
        <dbReference type="EMBL" id="ADD68951.1"/>
    </source>
</evidence>
<dbReference type="InParanoid" id="D4H2G0"/>
<dbReference type="EMBL" id="CP001968">
    <property type="protein sequence ID" value="ADD68951.1"/>
    <property type="molecule type" value="Genomic_DNA"/>
</dbReference>
<protein>
    <submittedName>
        <fullName evidence="3">Ig-like domain-containing protein</fullName>
    </submittedName>
</protein>
<dbReference type="Pfam" id="PF17517">
    <property type="entry name" value="IgGFc_binding"/>
    <property type="match status" value="1"/>
</dbReference>
<dbReference type="STRING" id="522772.Dacet_2189"/>
<dbReference type="HOGENOM" id="CLU_029489_1_0_0"/>
<reference evidence="3 4" key="1">
    <citation type="journal article" date="2010" name="Stand. Genomic Sci.">
        <title>Complete genome sequence of Denitrovibrio acetiphilus type strain (N2460).</title>
        <authorList>
            <person name="Kiss H."/>
            <person name="Lang E."/>
            <person name="Lapidus A."/>
            <person name="Copeland A."/>
            <person name="Nolan M."/>
            <person name="Glavina Del Rio T."/>
            <person name="Chen F."/>
            <person name="Lucas S."/>
            <person name="Tice H."/>
            <person name="Cheng J.F."/>
            <person name="Han C."/>
            <person name="Goodwin L."/>
            <person name="Pitluck S."/>
            <person name="Liolios K."/>
            <person name="Pati A."/>
            <person name="Ivanova N."/>
            <person name="Mavromatis K."/>
            <person name="Chen A."/>
            <person name="Palaniappan K."/>
            <person name="Land M."/>
            <person name="Hauser L."/>
            <person name="Chang Y.J."/>
            <person name="Jeffries C.D."/>
            <person name="Detter J.C."/>
            <person name="Brettin T."/>
            <person name="Spring S."/>
            <person name="Rohde M."/>
            <person name="Goker M."/>
            <person name="Woyke T."/>
            <person name="Bristow J."/>
            <person name="Eisen J.A."/>
            <person name="Markowitz V."/>
            <person name="Hugenholtz P."/>
            <person name="Kyrpides N.C."/>
            <person name="Klenk H.P."/>
        </authorList>
    </citation>
    <scope>NUCLEOTIDE SEQUENCE [LARGE SCALE GENOMIC DNA]</scope>
    <source>
        <strain evidence="4">DSM 12809 / NBRC 114555 / N2460</strain>
    </source>
</reference>
<dbReference type="PANTHER" id="PTHR46534">
    <property type="entry name" value="IGGFC_BINDING DOMAIN-CONTAINING PROTEIN"/>
    <property type="match status" value="1"/>
</dbReference>
<name>D4H2G0_DENA2</name>
<dbReference type="Proteomes" id="UP000002012">
    <property type="component" value="Chromosome"/>
</dbReference>
<dbReference type="KEGG" id="dap:Dacet_2189"/>
<dbReference type="PaxDb" id="522772-Dacet_2189"/>
<proteinExistence type="predicted"/>
<accession>D4H2G0</accession>
<feature type="domain" description="IgGFc-binding protein N-terminal" evidence="2">
    <location>
        <begin position="121"/>
        <end position="382"/>
    </location>
</feature>
<evidence type="ECO:0000256" key="1">
    <source>
        <dbReference type="SAM" id="SignalP"/>
    </source>
</evidence>
<dbReference type="AlphaFoldDB" id="D4H2G0"/>
<keyword evidence="1" id="KW-0732">Signal</keyword>
<dbReference type="PANTHER" id="PTHR46534:SF1">
    <property type="entry name" value="IGGFC-BINDING PROTEIN N-TERMINAL DOMAIN-CONTAINING PROTEIN"/>
    <property type="match status" value="1"/>
</dbReference>
<keyword evidence="4" id="KW-1185">Reference proteome</keyword>
<dbReference type="RefSeq" id="WP_013011454.1">
    <property type="nucleotide sequence ID" value="NC_013943.1"/>
</dbReference>
<feature type="chain" id="PRO_5003057722" evidence="1">
    <location>
        <begin position="23"/>
        <end position="384"/>
    </location>
</feature>
<evidence type="ECO:0000313" key="4">
    <source>
        <dbReference type="Proteomes" id="UP000002012"/>
    </source>
</evidence>
<organism evidence="3 4">
    <name type="scientific">Denitrovibrio acetiphilus (strain DSM 12809 / NBRC 114555 / N2460)</name>
    <dbReference type="NCBI Taxonomy" id="522772"/>
    <lineage>
        <taxon>Bacteria</taxon>
        <taxon>Pseudomonadati</taxon>
        <taxon>Deferribacterota</taxon>
        <taxon>Deferribacteres</taxon>
        <taxon>Deferribacterales</taxon>
        <taxon>Geovibrionaceae</taxon>
        <taxon>Denitrovibrio</taxon>
    </lineage>
</organism>
<dbReference type="eggNOG" id="COG3291">
    <property type="taxonomic scope" value="Bacteria"/>
</dbReference>
<gene>
    <name evidence="3" type="ordered locus">Dacet_2189</name>
</gene>
<feature type="signal peptide" evidence="1">
    <location>
        <begin position="1"/>
        <end position="22"/>
    </location>
</feature>
<sequence precursor="true">MKRTNFLTVLLYIIFICSSATAATLDNKGTEFWLAFPKNISNPSYLQLYITGDTTTSGTVSVASESFSENFTVTPGEVTTVEVPVSTMITSNQTVEDKGIHVTSQEEVIIYGINRAGATTDAYMGLPVDVLGNEYLALSYANNISDSNFTILGTEDGTSVTISPSAASGLSSDISFTLNQGEIYNLSRTGADEDVTGSVITSDKPIAVYGGSQCITIPQDIGACDHIVEQLPPTSTWGKNFVTVPLAVRINGDTFRILASADNTTLQIDGTSVATLARGEYYETILDASSYIEADKPVLTAQYSHGVSYDNTTGDPFMMLIPPYEQFLNRYTVTTPAEGFDVNYANLVVPSSIKSNVTFDDGTVPESSFTQIGDTDFYGAQVSV</sequence>
<dbReference type="InterPro" id="IPR035234">
    <property type="entry name" value="IgGFc-bd_N"/>
</dbReference>
<evidence type="ECO:0000259" key="2">
    <source>
        <dbReference type="Pfam" id="PF17517"/>
    </source>
</evidence>
<dbReference type="OrthoDB" id="5378341at2"/>